<organism evidence="2 3">
    <name type="scientific">Paenibacillus shirakamiensis</name>
    <dbReference type="NCBI Taxonomy" id="1265935"/>
    <lineage>
        <taxon>Bacteria</taxon>
        <taxon>Bacillati</taxon>
        <taxon>Bacillota</taxon>
        <taxon>Bacilli</taxon>
        <taxon>Bacillales</taxon>
        <taxon>Paenibacillaceae</taxon>
        <taxon>Paenibacillus</taxon>
    </lineage>
</organism>
<evidence type="ECO:0000313" key="2">
    <source>
        <dbReference type="EMBL" id="MBP2001270.1"/>
    </source>
</evidence>
<keyword evidence="3" id="KW-1185">Reference proteome</keyword>
<keyword evidence="1" id="KW-0812">Transmembrane</keyword>
<sequence>MSTKRIPPTMHQKKEEVNKKLIIWVSTIIGVIVVALVVLLAVSK</sequence>
<evidence type="ECO:0000313" key="3">
    <source>
        <dbReference type="Proteomes" id="UP001519288"/>
    </source>
</evidence>
<protein>
    <recommendedName>
        <fullName evidence="4">DUF4044 domain-containing protein</fullName>
    </recommendedName>
</protein>
<feature type="transmembrane region" description="Helical" evidence="1">
    <location>
        <begin position="21"/>
        <end position="42"/>
    </location>
</feature>
<comment type="caution">
    <text evidence="2">The sequence shown here is derived from an EMBL/GenBank/DDBJ whole genome shotgun (WGS) entry which is preliminary data.</text>
</comment>
<dbReference type="EMBL" id="JAGGLD010000003">
    <property type="protein sequence ID" value="MBP2001270.1"/>
    <property type="molecule type" value="Genomic_DNA"/>
</dbReference>
<dbReference type="RefSeq" id="WP_281069404.1">
    <property type="nucleotide sequence ID" value="NZ_JAGGLD010000003.1"/>
</dbReference>
<name>A0ABS4JHR6_9BACL</name>
<proteinExistence type="predicted"/>
<keyword evidence="1" id="KW-0472">Membrane</keyword>
<reference evidence="2 3" key="1">
    <citation type="submission" date="2021-03" db="EMBL/GenBank/DDBJ databases">
        <title>Genomic Encyclopedia of Type Strains, Phase IV (KMG-IV): sequencing the most valuable type-strain genomes for metagenomic binning, comparative biology and taxonomic classification.</title>
        <authorList>
            <person name="Goeker M."/>
        </authorList>
    </citation>
    <scope>NUCLEOTIDE SEQUENCE [LARGE SCALE GENOMIC DNA]</scope>
    <source>
        <strain evidence="2 3">DSM 26806</strain>
    </source>
</reference>
<dbReference type="Proteomes" id="UP001519288">
    <property type="component" value="Unassembled WGS sequence"/>
</dbReference>
<accession>A0ABS4JHR6</accession>
<gene>
    <name evidence="2" type="ORF">J2Z69_002313</name>
</gene>
<evidence type="ECO:0008006" key="4">
    <source>
        <dbReference type="Google" id="ProtNLM"/>
    </source>
</evidence>
<evidence type="ECO:0000256" key="1">
    <source>
        <dbReference type="SAM" id="Phobius"/>
    </source>
</evidence>
<keyword evidence="1" id="KW-1133">Transmembrane helix</keyword>